<dbReference type="InParanoid" id="A0A0Q9XBH8"/>
<evidence type="ECO:0000313" key="13">
    <source>
        <dbReference type="EMBL" id="KRG05557.1"/>
    </source>
</evidence>
<gene>
    <name evidence="13" type="primary">Dmoj\GI25673</name>
    <name evidence="13" type="ORF">Dmoj_GI25673</name>
</gene>
<evidence type="ECO:0000256" key="2">
    <source>
        <dbReference type="ARBA" id="ARBA00007193"/>
    </source>
</evidence>
<proteinExistence type="inferred from homology"/>
<keyword evidence="11 12" id="KW-0407">Ion channel</keyword>
<keyword evidence="3 12" id="KW-0813">Transport</keyword>
<accession>A0A0Q9XBH8</accession>
<dbReference type="InterPro" id="IPR001873">
    <property type="entry name" value="ENaC"/>
</dbReference>
<dbReference type="Proteomes" id="UP000009192">
    <property type="component" value="Unassembled WGS sequence"/>
</dbReference>
<evidence type="ECO:0000256" key="3">
    <source>
        <dbReference type="ARBA" id="ARBA00022448"/>
    </source>
</evidence>
<comment type="similarity">
    <text evidence="2 12">Belongs to the amiloride-sensitive sodium channel (TC 1.A.6) family.</text>
</comment>
<keyword evidence="14" id="KW-1185">Reference proteome</keyword>
<comment type="subcellular location">
    <subcellularLocation>
        <location evidence="1">Membrane</location>
        <topology evidence="1">Multi-pass membrane protein</topology>
    </subcellularLocation>
</comment>
<evidence type="ECO:0000256" key="10">
    <source>
        <dbReference type="ARBA" id="ARBA00023201"/>
    </source>
</evidence>
<keyword evidence="6" id="KW-1133">Transmembrane helix</keyword>
<dbReference type="KEGG" id="dmo:Dmoj_GI25673"/>
<dbReference type="GO" id="GO:0005272">
    <property type="term" value="F:sodium channel activity"/>
    <property type="evidence" value="ECO:0007669"/>
    <property type="project" value="UniProtKB-KW"/>
</dbReference>
<keyword evidence="10 12" id="KW-0739">Sodium transport</keyword>
<reference evidence="13 14" key="1">
    <citation type="journal article" date="2007" name="Nature">
        <title>Evolution of genes and genomes on the Drosophila phylogeny.</title>
        <authorList>
            <consortium name="Drosophila 12 Genomes Consortium"/>
            <person name="Clark A.G."/>
            <person name="Eisen M.B."/>
            <person name="Smith D.R."/>
            <person name="Bergman C.M."/>
            <person name="Oliver B."/>
            <person name="Markow T.A."/>
            <person name="Kaufman T.C."/>
            <person name="Kellis M."/>
            <person name="Gelbart W."/>
            <person name="Iyer V.N."/>
            <person name="Pollard D.A."/>
            <person name="Sackton T.B."/>
            <person name="Larracuente A.M."/>
            <person name="Singh N.D."/>
            <person name="Abad J.P."/>
            <person name="Abt D.N."/>
            <person name="Adryan B."/>
            <person name="Aguade M."/>
            <person name="Akashi H."/>
            <person name="Anderson W.W."/>
            <person name="Aquadro C.F."/>
            <person name="Ardell D.H."/>
            <person name="Arguello R."/>
            <person name="Artieri C.G."/>
            <person name="Barbash D.A."/>
            <person name="Barker D."/>
            <person name="Barsanti P."/>
            <person name="Batterham P."/>
            <person name="Batzoglou S."/>
            <person name="Begun D."/>
            <person name="Bhutkar A."/>
            <person name="Blanco E."/>
            <person name="Bosak S.A."/>
            <person name="Bradley R.K."/>
            <person name="Brand A.D."/>
            <person name="Brent M.R."/>
            <person name="Brooks A.N."/>
            <person name="Brown R.H."/>
            <person name="Butlin R.K."/>
            <person name="Caggese C."/>
            <person name="Calvi B.R."/>
            <person name="Bernardo de Carvalho A."/>
            <person name="Caspi A."/>
            <person name="Castrezana S."/>
            <person name="Celniker S.E."/>
            <person name="Chang J.L."/>
            <person name="Chapple C."/>
            <person name="Chatterji S."/>
            <person name="Chinwalla A."/>
            <person name="Civetta A."/>
            <person name="Clifton S.W."/>
            <person name="Comeron J.M."/>
            <person name="Costello J.C."/>
            <person name="Coyne J.A."/>
            <person name="Daub J."/>
            <person name="David R.G."/>
            <person name="Delcher A.L."/>
            <person name="Delehaunty K."/>
            <person name="Do C.B."/>
            <person name="Ebling H."/>
            <person name="Edwards K."/>
            <person name="Eickbush T."/>
            <person name="Evans J.D."/>
            <person name="Filipski A."/>
            <person name="Findeiss S."/>
            <person name="Freyhult E."/>
            <person name="Fulton L."/>
            <person name="Fulton R."/>
            <person name="Garcia A.C."/>
            <person name="Gardiner A."/>
            <person name="Garfield D.A."/>
            <person name="Garvin B.E."/>
            <person name="Gibson G."/>
            <person name="Gilbert D."/>
            <person name="Gnerre S."/>
            <person name="Godfrey J."/>
            <person name="Good R."/>
            <person name="Gotea V."/>
            <person name="Gravely B."/>
            <person name="Greenberg A.J."/>
            <person name="Griffiths-Jones S."/>
            <person name="Gross S."/>
            <person name="Guigo R."/>
            <person name="Gustafson E.A."/>
            <person name="Haerty W."/>
            <person name="Hahn M.W."/>
            <person name="Halligan D.L."/>
            <person name="Halpern A.L."/>
            <person name="Halter G.M."/>
            <person name="Han M.V."/>
            <person name="Heger A."/>
            <person name="Hillier L."/>
            <person name="Hinrichs A.S."/>
            <person name="Holmes I."/>
            <person name="Hoskins R.A."/>
            <person name="Hubisz M.J."/>
            <person name="Hultmark D."/>
            <person name="Huntley M.A."/>
            <person name="Jaffe D.B."/>
            <person name="Jagadeeshan S."/>
            <person name="Jeck W.R."/>
            <person name="Johnson J."/>
            <person name="Jones C.D."/>
            <person name="Jordan W.C."/>
            <person name="Karpen G.H."/>
            <person name="Kataoka E."/>
            <person name="Keightley P.D."/>
            <person name="Kheradpour P."/>
            <person name="Kirkness E.F."/>
            <person name="Koerich L.B."/>
            <person name="Kristiansen K."/>
            <person name="Kudrna D."/>
            <person name="Kulathinal R.J."/>
            <person name="Kumar S."/>
            <person name="Kwok R."/>
            <person name="Lander E."/>
            <person name="Langley C.H."/>
            <person name="Lapoint R."/>
            <person name="Lazzaro B.P."/>
            <person name="Lee S.J."/>
            <person name="Levesque L."/>
            <person name="Li R."/>
            <person name="Lin C.F."/>
            <person name="Lin M.F."/>
            <person name="Lindblad-Toh K."/>
            <person name="Llopart A."/>
            <person name="Long M."/>
            <person name="Low L."/>
            <person name="Lozovsky E."/>
            <person name="Lu J."/>
            <person name="Luo M."/>
            <person name="Machado C.A."/>
            <person name="Makalowski W."/>
            <person name="Marzo M."/>
            <person name="Matsuda M."/>
            <person name="Matzkin L."/>
            <person name="McAllister B."/>
            <person name="McBride C.S."/>
            <person name="McKernan B."/>
            <person name="McKernan K."/>
            <person name="Mendez-Lago M."/>
            <person name="Minx P."/>
            <person name="Mollenhauer M.U."/>
            <person name="Montooth K."/>
            <person name="Mount S.M."/>
            <person name="Mu X."/>
            <person name="Myers E."/>
            <person name="Negre B."/>
            <person name="Newfeld S."/>
            <person name="Nielsen R."/>
            <person name="Noor M.A."/>
            <person name="O'Grady P."/>
            <person name="Pachter L."/>
            <person name="Papaceit M."/>
            <person name="Parisi M.J."/>
            <person name="Parisi M."/>
            <person name="Parts L."/>
            <person name="Pedersen J.S."/>
            <person name="Pesole G."/>
            <person name="Phillippy A.M."/>
            <person name="Ponting C.P."/>
            <person name="Pop M."/>
            <person name="Porcelli D."/>
            <person name="Powell J.R."/>
            <person name="Prohaska S."/>
            <person name="Pruitt K."/>
            <person name="Puig M."/>
            <person name="Quesneville H."/>
            <person name="Ram K.R."/>
            <person name="Rand D."/>
            <person name="Rasmussen M.D."/>
            <person name="Reed L.K."/>
            <person name="Reenan R."/>
            <person name="Reily A."/>
            <person name="Remington K.A."/>
            <person name="Rieger T.T."/>
            <person name="Ritchie M.G."/>
            <person name="Robin C."/>
            <person name="Rogers Y.H."/>
            <person name="Rohde C."/>
            <person name="Rozas J."/>
            <person name="Rubenfield M.J."/>
            <person name="Ruiz A."/>
            <person name="Russo S."/>
            <person name="Salzberg S.L."/>
            <person name="Sanchez-Gracia A."/>
            <person name="Saranga D.J."/>
            <person name="Sato H."/>
            <person name="Schaeffer S.W."/>
            <person name="Schatz M.C."/>
            <person name="Schlenke T."/>
            <person name="Schwartz R."/>
            <person name="Segarra C."/>
            <person name="Singh R.S."/>
            <person name="Sirot L."/>
            <person name="Sirota M."/>
            <person name="Sisneros N.B."/>
            <person name="Smith C.D."/>
            <person name="Smith T.F."/>
            <person name="Spieth J."/>
            <person name="Stage D.E."/>
            <person name="Stark A."/>
            <person name="Stephan W."/>
            <person name="Strausberg R.L."/>
            <person name="Strempel S."/>
            <person name="Sturgill D."/>
            <person name="Sutton G."/>
            <person name="Sutton G.G."/>
            <person name="Tao W."/>
            <person name="Teichmann S."/>
            <person name="Tobari Y.N."/>
            <person name="Tomimura Y."/>
            <person name="Tsolas J.M."/>
            <person name="Valente V.L."/>
            <person name="Venter E."/>
            <person name="Venter J.C."/>
            <person name="Vicario S."/>
            <person name="Vieira F.G."/>
            <person name="Vilella A.J."/>
            <person name="Villasante A."/>
            <person name="Walenz B."/>
            <person name="Wang J."/>
            <person name="Wasserman M."/>
            <person name="Watts T."/>
            <person name="Wilson D."/>
            <person name="Wilson R.K."/>
            <person name="Wing R.A."/>
            <person name="Wolfner M.F."/>
            <person name="Wong A."/>
            <person name="Wong G.K."/>
            <person name="Wu C.I."/>
            <person name="Wu G."/>
            <person name="Yamamoto D."/>
            <person name="Yang H.P."/>
            <person name="Yang S.P."/>
            <person name="Yorke J.A."/>
            <person name="Yoshida K."/>
            <person name="Zdobnov E."/>
            <person name="Zhang P."/>
            <person name="Zhang Y."/>
            <person name="Zimin A.V."/>
            <person name="Baldwin J."/>
            <person name="Abdouelleil A."/>
            <person name="Abdulkadir J."/>
            <person name="Abebe A."/>
            <person name="Abera B."/>
            <person name="Abreu J."/>
            <person name="Acer S.C."/>
            <person name="Aftuck L."/>
            <person name="Alexander A."/>
            <person name="An P."/>
            <person name="Anderson E."/>
            <person name="Anderson S."/>
            <person name="Arachi H."/>
            <person name="Azer M."/>
            <person name="Bachantsang P."/>
            <person name="Barry A."/>
            <person name="Bayul T."/>
            <person name="Berlin A."/>
            <person name="Bessette D."/>
            <person name="Bloom T."/>
            <person name="Blye J."/>
            <person name="Boguslavskiy L."/>
            <person name="Bonnet C."/>
            <person name="Boukhgalter B."/>
            <person name="Bourzgui I."/>
            <person name="Brown A."/>
            <person name="Cahill P."/>
            <person name="Channer S."/>
            <person name="Cheshatsang Y."/>
            <person name="Chuda L."/>
            <person name="Citroen M."/>
            <person name="Collymore A."/>
            <person name="Cooke P."/>
            <person name="Costello M."/>
            <person name="D'Aco K."/>
            <person name="Daza R."/>
            <person name="De Haan G."/>
            <person name="DeGray S."/>
            <person name="DeMaso C."/>
            <person name="Dhargay N."/>
            <person name="Dooley K."/>
            <person name="Dooley E."/>
            <person name="Doricent M."/>
            <person name="Dorje P."/>
            <person name="Dorjee K."/>
            <person name="Dupes A."/>
            <person name="Elong R."/>
            <person name="Falk J."/>
            <person name="Farina A."/>
            <person name="Faro S."/>
            <person name="Ferguson D."/>
            <person name="Fisher S."/>
            <person name="Foley C.D."/>
            <person name="Franke A."/>
            <person name="Friedrich D."/>
            <person name="Gadbois L."/>
            <person name="Gearin G."/>
            <person name="Gearin C.R."/>
            <person name="Giannoukos G."/>
            <person name="Goode T."/>
            <person name="Graham J."/>
            <person name="Grandbois E."/>
            <person name="Grewal S."/>
            <person name="Gyaltsen K."/>
            <person name="Hafez N."/>
            <person name="Hagos B."/>
            <person name="Hall J."/>
            <person name="Henson C."/>
            <person name="Hollinger A."/>
            <person name="Honan T."/>
            <person name="Huard M.D."/>
            <person name="Hughes L."/>
            <person name="Hurhula B."/>
            <person name="Husby M.E."/>
            <person name="Kamat A."/>
            <person name="Kanga B."/>
            <person name="Kashin S."/>
            <person name="Khazanovich D."/>
            <person name="Kisner P."/>
            <person name="Lance K."/>
            <person name="Lara M."/>
            <person name="Lee W."/>
            <person name="Lennon N."/>
            <person name="Letendre F."/>
            <person name="LeVine R."/>
            <person name="Lipovsky A."/>
            <person name="Liu X."/>
            <person name="Liu J."/>
            <person name="Liu S."/>
            <person name="Lokyitsang T."/>
            <person name="Lokyitsang Y."/>
            <person name="Lubonja R."/>
            <person name="Lui A."/>
            <person name="MacDonald P."/>
            <person name="Magnisalis V."/>
            <person name="Maru K."/>
            <person name="Matthews C."/>
            <person name="McCusker W."/>
            <person name="McDonough S."/>
            <person name="Mehta T."/>
            <person name="Meldrim J."/>
            <person name="Meneus L."/>
            <person name="Mihai O."/>
            <person name="Mihalev A."/>
            <person name="Mihova T."/>
            <person name="Mittelman R."/>
            <person name="Mlenga V."/>
            <person name="Montmayeur A."/>
            <person name="Mulrain L."/>
            <person name="Navidi A."/>
            <person name="Naylor J."/>
            <person name="Negash T."/>
            <person name="Nguyen T."/>
            <person name="Nguyen N."/>
            <person name="Nicol R."/>
            <person name="Norbu C."/>
            <person name="Norbu N."/>
            <person name="Novod N."/>
            <person name="O'Neill B."/>
            <person name="Osman S."/>
            <person name="Markiewicz E."/>
            <person name="Oyono O.L."/>
            <person name="Patti C."/>
            <person name="Phunkhang P."/>
            <person name="Pierre F."/>
            <person name="Priest M."/>
            <person name="Raghuraman S."/>
            <person name="Rege F."/>
            <person name="Reyes R."/>
            <person name="Rise C."/>
            <person name="Rogov P."/>
            <person name="Ross K."/>
            <person name="Ryan E."/>
            <person name="Settipalli S."/>
            <person name="Shea T."/>
            <person name="Sherpa N."/>
            <person name="Shi L."/>
            <person name="Shih D."/>
            <person name="Sparrow T."/>
            <person name="Spaulding J."/>
            <person name="Stalker J."/>
            <person name="Stange-Thomann N."/>
            <person name="Stavropoulos S."/>
            <person name="Stone C."/>
            <person name="Strader C."/>
            <person name="Tesfaye S."/>
            <person name="Thomson T."/>
            <person name="Thoulutsang Y."/>
            <person name="Thoulutsang D."/>
            <person name="Topham K."/>
            <person name="Topping I."/>
            <person name="Tsamla T."/>
            <person name="Vassiliev H."/>
            <person name="Vo A."/>
            <person name="Wangchuk T."/>
            <person name="Wangdi T."/>
            <person name="Weiand M."/>
            <person name="Wilkinson J."/>
            <person name="Wilson A."/>
            <person name="Yadav S."/>
            <person name="Young G."/>
            <person name="Yu Q."/>
            <person name="Zembek L."/>
            <person name="Zhong D."/>
            <person name="Zimmer A."/>
            <person name="Zwirko Z."/>
            <person name="Jaffe D.B."/>
            <person name="Alvarez P."/>
            <person name="Brockman W."/>
            <person name="Butler J."/>
            <person name="Chin C."/>
            <person name="Gnerre S."/>
            <person name="Grabherr M."/>
            <person name="Kleber M."/>
            <person name="Mauceli E."/>
            <person name="MacCallum I."/>
        </authorList>
    </citation>
    <scope>NUCLEOTIDE SEQUENCE [LARGE SCALE GENOMIC DNA]</scope>
    <source>
        <strain evidence="14">Tucson 15081-1352.22</strain>
    </source>
</reference>
<organism evidence="13 14">
    <name type="scientific">Drosophila mojavensis</name>
    <name type="common">Fruit fly</name>
    <dbReference type="NCBI Taxonomy" id="7230"/>
    <lineage>
        <taxon>Eukaryota</taxon>
        <taxon>Metazoa</taxon>
        <taxon>Ecdysozoa</taxon>
        <taxon>Arthropoda</taxon>
        <taxon>Hexapoda</taxon>
        <taxon>Insecta</taxon>
        <taxon>Pterygota</taxon>
        <taxon>Neoptera</taxon>
        <taxon>Endopterygota</taxon>
        <taxon>Diptera</taxon>
        <taxon>Brachycera</taxon>
        <taxon>Muscomorpha</taxon>
        <taxon>Ephydroidea</taxon>
        <taxon>Drosophilidae</taxon>
        <taxon>Drosophila</taxon>
    </lineage>
</organism>
<evidence type="ECO:0000256" key="9">
    <source>
        <dbReference type="ARBA" id="ARBA00023136"/>
    </source>
</evidence>
<evidence type="ECO:0000256" key="6">
    <source>
        <dbReference type="ARBA" id="ARBA00022989"/>
    </source>
</evidence>
<evidence type="ECO:0000256" key="8">
    <source>
        <dbReference type="ARBA" id="ARBA00023065"/>
    </source>
</evidence>
<dbReference type="GO" id="GO:0016020">
    <property type="term" value="C:membrane"/>
    <property type="evidence" value="ECO:0007669"/>
    <property type="project" value="UniProtKB-SubCell"/>
</dbReference>
<dbReference type="EMBL" id="CH933808">
    <property type="protein sequence ID" value="KRG05557.1"/>
    <property type="molecule type" value="Genomic_DNA"/>
</dbReference>
<evidence type="ECO:0000256" key="4">
    <source>
        <dbReference type="ARBA" id="ARBA00022461"/>
    </source>
</evidence>
<protein>
    <submittedName>
        <fullName evidence="13">Uncharacterized protein</fullName>
    </submittedName>
</protein>
<keyword evidence="9" id="KW-0472">Membrane</keyword>
<keyword evidence="8 12" id="KW-0406">Ion transport</keyword>
<evidence type="ECO:0000256" key="11">
    <source>
        <dbReference type="ARBA" id="ARBA00023303"/>
    </source>
</evidence>
<evidence type="ECO:0000256" key="5">
    <source>
        <dbReference type="ARBA" id="ARBA00022692"/>
    </source>
</evidence>
<dbReference type="AlphaFoldDB" id="A0A0Q9XBH8"/>
<sequence>MEYLFATSDGSSIKEEYCKNFNSTCGVNILELRREFLPESCEQFFKTIYFAGALLDECKAIFKYHVLEMGNCFISNNLMDYKNQDKLPLKYSSLDKDRSLKLVLRNEKLYKYQLYIHSPEDMPYFNTVGYAINLRRTVYNFNIEEIHNTDDVIYEDVDQRMCKFPSESKSTIYKYSWNIRKSNILRWNQFNLLALVLRTTNKFCGSKCLQ</sequence>
<keyword evidence="4 12" id="KW-0894">Sodium channel</keyword>
<evidence type="ECO:0000256" key="1">
    <source>
        <dbReference type="ARBA" id="ARBA00004141"/>
    </source>
</evidence>
<evidence type="ECO:0000256" key="7">
    <source>
        <dbReference type="ARBA" id="ARBA00023053"/>
    </source>
</evidence>
<evidence type="ECO:0000256" key="12">
    <source>
        <dbReference type="RuleBase" id="RU000679"/>
    </source>
</evidence>
<keyword evidence="5 12" id="KW-0812">Transmembrane</keyword>
<name>A0A0Q9XBH8_DROMO</name>
<dbReference type="Pfam" id="PF00858">
    <property type="entry name" value="ASC"/>
    <property type="match status" value="1"/>
</dbReference>
<dbReference type="Gene3D" id="2.60.470.10">
    <property type="entry name" value="Acid-sensing ion channels like domains"/>
    <property type="match status" value="1"/>
</dbReference>
<evidence type="ECO:0000313" key="14">
    <source>
        <dbReference type="Proteomes" id="UP000009192"/>
    </source>
</evidence>
<keyword evidence="7" id="KW-0915">Sodium</keyword>